<evidence type="ECO:0000259" key="6">
    <source>
        <dbReference type="PROSITE" id="PS50943"/>
    </source>
</evidence>
<dbReference type="PROSITE" id="PS00356">
    <property type="entry name" value="HTH_LACI_1"/>
    <property type="match status" value="1"/>
</dbReference>
<evidence type="ECO:0000256" key="2">
    <source>
        <dbReference type="ARBA" id="ARBA00023015"/>
    </source>
</evidence>
<dbReference type="PANTHER" id="PTHR30146">
    <property type="entry name" value="LACI-RELATED TRANSCRIPTIONAL REPRESSOR"/>
    <property type="match status" value="1"/>
</dbReference>
<evidence type="ECO:0000313" key="8">
    <source>
        <dbReference type="Proteomes" id="UP000471052"/>
    </source>
</evidence>
<dbReference type="PROSITE" id="PS50932">
    <property type="entry name" value="HTH_LACI_2"/>
    <property type="match status" value="1"/>
</dbReference>
<keyword evidence="2" id="KW-0805">Transcription regulation</keyword>
<gene>
    <name evidence="7" type="ORF">FYJ82_04070</name>
</gene>
<evidence type="ECO:0000256" key="4">
    <source>
        <dbReference type="ARBA" id="ARBA00023163"/>
    </source>
</evidence>
<dbReference type="GO" id="GO:0003700">
    <property type="term" value="F:DNA-binding transcription factor activity"/>
    <property type="evidence" value="ECO:0007669"/>
    <property type="project" value="TreeGrafter"/>
</dbReference>
<evidence type="ECO:0000259" key="5">
    <source>
        <dbReference type="PROSITE" id="PS50932"/>
    </source>
</evidence>
<dbReference type="PANTHER" id="PTHR30146:SF95">
    <property type="entry name" value="RIBOSE OPERON REPRESSOR"/>
    <property type="match status" value="1"/>
</dbReference>
<dbReference type="Gene3D" id="3.40.50.2300">
    <property type="match status" value="2"/>
</dbReference>
<sequence length="332" mass="37533">MKDTSHTRPKLEDVARLAGVSKTTVSRVLNNRGYLSEKTIQKVNDAMAALGYQPNIIARQLFQQKTYLVGLIFPTVNNPFFAQLEAEMERLLYKRGYKVLMGNSQNDPDKEEDYLKQLLTHQVDGLIVGAHNQGLKEYSHHNLPIVSIDRIMNDDIPVVSSDNFQGGKLATERLLKRGCRYVVHTNGPLNLNTPAQQRRLAYESVMEAHGLKPITYHIDFNISQEEKREVLRCIFEERPLVDGIFASNDTDAAILLSLAREYNREVPRDLKIIGYDGADMTQLLLPHLSTIQQPINQMAKTAVNLLENRMNGKVSQSNTHILPVKLLDNGTC</sequence>
<dbReference type="Gene3D" id="1.10.260.40">
    <property type="entry name" value="lambda repressor-like DNA-binding domains"/>
    <property type="match status" value="1"/>
</dbReference>
<dbReference type="InterPro" id="IPR001387">
    <property type="entry name" value="Cro/C1-type_HTH"/>
</dbReference>
<feature type="domain" description="HTH lacI-type" evidence="5">
    <location>
        <begin position="9"/>
        <end position="63"/>
    </location>
</feature>
<comment type="caution">
    <text evidence="7">The sequence shown here is derived from an EMBL/GenBank/DDBJ whole genome shotgun (WGS) entry which is preliminary data.</text>
</comment>
<dbReference type="Pfam" id="PF13377">
    <property type="entry name" value="Peripla_BP_3"/>
    <property type="match status" value="1"/>
</dbReference>
<dbReference type="RefSeq" id="WP_154454753.1">
    <property type="nucleotide sequence ID" value="NZ_JBNPMS010000019.1"/>
</dbReference>
<dbReference type="EMBL" id="VUNP01000013">
    <property type="protein sequence ID" value="MST53591.1"/>
    <property type="molecule type" value="Genomic_DNA"/>
</dbReference>
<name>A0A6N7X1V1_STRAY</name>
<dbReference type="Proteomes" id="UP000471052">
    <property type="component" value="Unassembled WGS sequence"/>
</dbReference>
<dbReference type="CDD" id="cd06291">
    <property type="entry name" value="PBP1_Qymf-like"/>
    <property type="match status" value="1"/>
</dbReference>
<dbReference type="Pfam" id="PF00356">
    <property type="entry name" value="LacI"/>
    <property type="match status" value="1"/>
</dbReference>
<feature type="domain" description="HTH cro/C1-type" evidence="6">
    <location>
        <begin position="11"/>
        <end position="43"/>
    </location>
</feature>
<dbReference type="SMART" id="SM00354">
    <property type="entry name" value="HTH_LACI"/>
    <property type="match status" value="1"/>
</dbReference>
<reference evidence="7 8" key="1">
    <citation type="submission" date="2019-08" db="EMBL/GenBank/DDBJ databases">
        <title>In-depth cultivation of the pig gut microbiome towards novel bacterial diversity and tailored functional studies.</title>
        <authorList>
            <person name="Wylensek D."/>
            <person name="Hitch T.C.A."/>
            <person name="Clavel T."/>
        </authorList>
    </citation>
    <scope>NUCLEOTIDE SEQUENCE [LARGE SCALE GENOMIC DNA]</scope>
    <source>
        <strain evidence="7 8">BL-178-WT-3A</strain>
    </source>
</reference>
<dbReference type="SUPFAM" id="SSF47413">
    <property type="entry name" value="lambda repressor-like DNA-binding domains"/>
    <property type="match status" value="1"/>
</dbReference>
<dbReference type="SUPFAM" id="SSF53822">
    <property type="entry name" value="Periplasmic binding protein-like I"/>
    <property type="match status" value="1"/>
</dbReference>
<organism evidence="7 8">
    <name type="scientific">Streptococcus alactolyticus</name>
    <dbReference type="NCBI Taxonomy" id="29389"/>
    <lineage>
        <taxon>Bacteria</taxon>
        <taxon>Bacillati</taxon>
        <taxon>Bacillota</taxon>
        <taxon>Bacilli</taxon>
        <taxon>Lactobacillales</taxon>
        <taxon>Streptococcaceae</taxon>
        <taxon>Streptococcus</taxon>
    </lineage>
</organism>
<dbReference type="InterPro" id="IPR028082">
    <property type="entry name" value="Peripla_BP_I"/>
</dbReference>
<keyword evidence="3" id="KW-0238">DNA-binding</keyword>
<evidence type="ECO:0000256" key="1">
    <source>
        <dbReference type="ARBA" id="ARBA00022491"/>
    </source>
</evidence>
<keyword evidence="1" id="KW-0678">Repressor</keyword>
<dbReference type="InterPro" id="IPR046335">
    <property type="entry name" value="LacI/GalR-like_sensor"/>
</dbReference>
<protein>
    <submittedName>
        <fullName evidence="7">LacI family transcriptional regulator</fullName>
    </submittedName>
</protein>
<accession>A0A6N7X1V1</accession>
<dbReference type="AlphaFoldDB" id="A0A6N7X1V1"/>
<dbReference type="PRINTS" id="PR00036">
    <property type="entry name" value="HTHLACI"/>
</dbReference>
<dbReference type="InterPro" id="IPR010982">
    <property type="entry name" value="Lambda_DNA-bd_dom_sf"/>
</dbReference>
<dbReference type="CDD" id="cd01392">
    <property type="entry name" value="HTH_LacI"/>
    <property type="match status" value="1"/>
</dbReference>
<proteinExistence type="predicted"/>
<keyword evidence="4" id="KW-0804">Transcription</keyword>
<evidence type="ECO:0000313" key="7">
    <source>
        <dbReference type="EMBL" id="MST53591.1"/>
    </source>
</evidence>
<evidence type="ECO:0000256" key="3">
    <source>
        <dbReference type="ARBA" id="ARBA00023125"/>
    </source>
</evidence>
<dbReference type="OrthoDB" id="9796186at2"/>
<dbReference type="GO" id="GO:0000976">
    <property type="term" value="F:transcription cis-regulatory region binding"/>
    <property type="evidence" value="ECO:0007669"/>
    <property type="project" value="TreeGrafter"/>
</dbReference>
<dbReference type="InterPro" id="IPR000843">
    <property type="entry name" value="HTH_LacI"/>
</dbReference>
<dbReference type="PROSITE" id="PS50943">
    <property type="entry name" value="HTH_CROC1"/>
    <property type="match status" value="1"/>
</dbReference>